<proteinExistence type="inferred from homology"/>
<evidence type="ECO:0000313" key="14">
    <source>
        <dbReference type="EMBL" id="VDD81899.1"/>
    </source>
</evidence>
<feature type="disulfide bond" evidence="9">
    <location>
        <begin position="95"/>
        <end position="119"/>
    </location>
</feature>
<dbReference type="GO" id="GO:0060070">
    <property type="term" value="P:canonical Wnt signaling pathway"/>
    <property type="evidence" value="ECO:0007669"/>
    <property type="project" value="TreeGrafter"/>
</dbReference>
<dbReference type="OrthoDB" id="5959102at2759"/>
<keyword evidence="7 9" id="KW-1015">Disulfide bond</keyword>
<keyword evidence="3" id="KW-0217">Developmental protein</keyword>
<dbReference type="Pfam" id="PF01534">
    <property type="entry name" value="Frizzled"/>
    <property type="match status" value="1"/>
</dbReference>
<keyword evidence="5 11" id="KW-1133">Transmembrane helix</keyword>
<feature type="transmembrane region" description="Helical" evidence="11">
    <location>
        <begin position="294"/>
        <end position="315"/>
    </location>
</feature>
<keyword evidence="6 11" id="KW-0472">Membrane</keyword>
<dbReference type="Gene3D" id="1.10.2000.10">
    <property type="entry name" value="Frizzled cysteine-rich domain"/>
    <property type="match status" value="1"/>
</dbReference>
<feature type="disulfide bond" evidence="9">
    <location>
        <begin position="17"/>
        <end position="78"/>
    </location>
</feature>
<evidence type="ECO:0000256" key="10">
    <source>
        <dbReference type="SAM" id="MobiDB-lite"/>
    </source>
</evidence>
<dbReference type="PROSITE" id="PS50261">
    <property type="entry name" value="G_PROTEIN_RECEP_F2_4"/>
    <property type="match status" value="1"/>
</dbReference>
<evidence type="ECO:0000259" key="13">
    <source>
        <dbReference type="PROSITE" id="PS50261"/>
    </source>
</evidence>
<dbReference type="Proteomes" id="UP000267029">
    <property type="component" value="Unassembled WGS sequence"/>
</dbReference>
<dbReference type="InterPro" id="IPR020067">
    <property type="entry name" value="Frizzled_dom"/>
</dbReference>
<keyword evidence="4 11" id="KW-0812">Transmembrane</keyword>
<name>A0A3P6I1X2_MESCO</name>
<dbReference type="InterPro" id="IPR036790">
    <property type="entry name" value="Frizzled_dom_sf"/>
</dbReference>
<dbReference type="AlphaFoldDB" id="A0A3P6I1X2"/>
<dbReference type="GO" id="GO:0017147">
    <property type="term" value="F:Wnt-protein binding"/>
    <property type="evidence" value="ECO:0007669"/>
    <property type="project" value="TreeGrafter"/>
</dbReference>
<evidence type="ECO:0000256" key="4">
    <source>
        <dbReference type="ARBA" id="ARBA00022692"/>
    </source>
</evidence>
<evidence type="ECO:0000256" key="6">
    <source>
        <dbReference type="ARBA" id="ARBA00023136"/>
    </source>
</evidence>
<gene>
    <name evidence="14" type="ORF">MCOS_LOCUS7902</name>
</gene>
<feature type="transmembrane region" description="Helical" evidence="11">
    <location>
        <begin position="231"/>
        <end position="260"/>
    </location>
</feature>
<feature type="region of interest" description="Disordered" evidence="10">
    <location>
        <begin position="376"/>
        <end position="397"/>
    </location>
</feature>
<comment type="subcellular location">
    <subcellularLocation>
        <location evidence="1">Membrane</location>
        <topology evidence="1">Multi-pass membrane protein</topology>
    </subcellularLocation>
</comment>
<reference evidence="14 15" key="1">
    <citation type="submission" date="2018-10" db="EMBL/GenBank/DDBJ databases">
        <authorList>
            <consortium name="Pathogen Informatics"/>
        </authorList>
    </citation>
    <scope>NUCLEOTIDE SEQUENCE [LARGE SCALE GENOMIC DNA]</scope>
</reference>
<evidence type="ECO:0000256" key="5">
    <source>
        <dbReference type="ARBA" id="ARBA00022989"/>
    </source>
</evidence>
<accession>A0A3P6I1X2</accession>
<comment type="caution">
    <text evidence="9">Lacks conserved residue(s) required for the propagation of feature annotation.</text>
</comment>
<keyword evidence="15" id="KW-1185">Reference proteome</keyword>
<dbReference type="EMBL" id="UXSR01005423">
    <property type="protein sequence ID" value="VDD81899.1"/>
    <property type="molecule type" value="Genomic_DNA"/>
</dbReference>
<dbReference type="InterPro" id="IPR015526">
    <property type="entry name" value="Frizzled/SFRP"/>
</dbReference>
<evidence type="ECO:0000313" key="15">
    <source>
        <dbReference type="Proteomes" id="UP000267029"/>
    </source>
</evidence>
<sequence>MQRHHQRSSPESLQTNCHPIEEPSCLGLEYTHTYLPNVVGLTSQEESAKRLRDYSSLLKIGCSSYVEFFLCSVYFPMCTEIMGEVVYLSPCASFCNHVRQHCAPIMLRFNFKWPDELNCTKLPSDDKICIRPQTFEGDGSANICCVVHFTFAHYANIGIASWFVIASISWFLSSSKGWALEAIQRWDRWFHICAWIVPFFPTTAILFLQAIDTDELTGSCHAGYQDKLTYFLFVIFPEASFVIVGVTLMSFALASLIRVYRDLKSFHRLPFSVVVKVVRTPANRRRLLKSIHRALITIVCVAGPLLLGIIGDIWMCFGTPSTSVPVSLLKPASMETVGIGAGLVLWGNWKTLRCRCLSGGDIVAPTKADSLQLQRNSAEPKSESVGNHCVSLQESAP</sequence>
<evidence type="ECO:0000259" key="12">
    <source>
        <dbReference type="PROSITE" id="PS50038"/>
    </source>
</evidence>
<feature type="domain" description="G-protein coupled receptors family 2 profile 2" evidence="13">
    <location>
        <begin position="145"/>
        <end position="261"/>
    </location>
</feature>
<evidence type="ECO:0000256" key="9">
    <source>
        <dbReference type="PROSITE-ProRule" id="PRU00090"/>
    </source>
</evidence>
<dbReference type="GO" id="GO:0005615">
    <property type="term" value="C:extracellular space"/>
    <property type="evidence" value="ECO:0007669"/>
    <property type="project" value="TreeGrafter"/>
</dbReference>
<comment type="similarity">
    <text evidence="2">Belongs to the G-protein coupled receptor Fz/Smo family.</text>
</comment>
<evidence type="ECO:0000256" key="7">
    <source>
        <dbReference type="ARBA" id="ARBA00023157"/>
    </source>
</evidence>
<feature type="transmembrane region" description="Helical" evidence="11">
    <location>
        <begin position="192"/>
        <end position="211"/>
    </location>
</feature>
<feature type="domain" description="FZ" evidence="12">
    <location>
        <begin position="12"/>
        <end position="132"/>
    </location>
</feature>
<dbReference type="GO" id="GO:0035567">
    <property type="term" value="P:non-canonical Wnt signaling pathway"/>
    <property type="evidence" value="ECO:0007669"/>
    <property type="project" value="TreeGrafter"/>
</dbReference>
<keyword evidence="8" id="KW-0675">Receptor</keyword>
<feature type="transmembrane region" description="Helical" evidence="11">
    <location>
        <begin position="151"/>
        <end position="172"/>
    </location>
</feature>
<organism evidence="14 15">
    <name type="scientific">Mesocestoides corti</name>
    <name type="common">Flatworm</name>
    <dbReference type="NCBI Taxonomy" id="53468"/>
    <lineage>
        <taxon>Eukaryota</taxon>
        <taxon>Metazoa</taxon>
        <taxon>Spiralia</taxon>
        <taxon>Lophotrochozoa</taxon>
        <taxon>Platyhelminthes</taxon>
        <taxon>Cestoda</taxon>
        <taxon>Eucestoda</taxon>
        <taxon>Cyclophyllidea</taxon>
        <taxon>Mesocestoididae</taxon>
        <taxon>Mesocestoides</taxon>
    </lineage>
</organism>
<dbReference type="SMART" id="SM00063">
    <property type="entry name" value="FRI"/>
    <property type="match status" value="1"/>
</dbReference>
<evidence type="ECO:0000256" key="2">
    <source>
        <dbReference type="ARBA" id="ARBA00008077"/>
    </source>
</evidence>
<evidence type="ECO:0000256" key="3">
    <source>
        <dbReference type="ARBA" id="ARBA00022473"/>
    </source>
</evidence>
<evidence type="ECO:0000256" key="1">
    <source>
        <dbReference type="ARBA" id="ARBA00004141"/>
    </source>
</evidence>
<protein>
    <submittedName>
        <fullName evidence="14">Uncharacterized protein</fullName>
    </submittedName>
</protein>
<feature type="disulfide bond" evidence="9">
    <location>
        <begin position="25"/>
        <end position="71"/>
    </location>
</feature>
<dbReference type="SMART" id="SM01330">
    <property type="entry name" value="Frizzled"/>
    <property type="match status" value="1"/>
</dbReference>
<dbReference type="GO" id="GO:0004888">
    <property type="term" value="F:transmembrane signaling receptor activity"/>
    <property type="evidence" value="ECO:0007669"/>
    <property type="project" value="InterPro"/>
</dbReference>
<dbReference type="PANTHER" id="PTHR11309">
    <property type="entry name" value="FRIZZLED"/>
    <property type="match status" value="1"/>
</dbReference>
<evidence type="ECO:0000256" key="11">
    <source>
        <dbReference type="SAM" id="Phobius"/>
    </source>
</evidence>
<evidence type="ECO:0000256" key="8">
    <source>
        <dbReference type="ARBA" id="ARBA00023170"/>
    </source>
</evidence>
<dbReference type="PRINTS" id="PR00489">
    <property type="entry name" value="FRIZZLED"/>
</dbReference>
<dbReference type="SUPFAM" id="SSF63501">
    <property type="entry name" value="Frizzled cysteine-rich domain"/>
    <property type="match status" value="1"/>
</dbReference>
<dbReference type="STRING" id="53468.A0A3P6I1X2"/>
<dbReference type="CDD" id="cd07066">
    <property type="entry name" value="CRD_FZ"/>
    <property type="match status" value="1"/>
</dbReference>
<dbReference type="InterPro" id="IPR000539">
    <property type="entry name" value="Frizzled/Smoothened_7TM"/>
</dbReference>
<dbReference type="PROSITE" id="PS50038">
    <property type="entry name" value="FZ"/>
    <property type="match status" value="1"/>
</dbReference>
<dbReference type="GO" id="GO:0016020">
    <property type="term" value="C:membrane"/>
    <property type="evidence" value="ECO:0007669"/>
    <property type="project" value="UniProtKB-SubCell"/>
</dbReference>
<dbReference type="InterPro" id="IPR017981">
    <property type="entry name" value="GPCR_2-like_7TM"/>
</dbReference>